<dbReference type="AlphaFoldDB" id="S4PX11"/>
<evidence type="ECO:0000313" key="2">
    <source>
        <dbReference type="EMBL" id="JAA86712.1"/>
    </source>
</evidence>
<evidence type="ECO:0000256" key="1">
    <source>
        <dbReference type="SAM" id="MobiDB-lite"/>
    </source>
</evidence>
<feature type="non-terminal residue" evidence="2">
    <location>
        <position position="121"/>
    </location>
</feature>
<proteinExistence type="predicted"/>
<sequence>MNNLNCTFQILNASVVNGKQDTETAEETNQLDKVATNDGSKSKVMLPEKGTNEVVLNGQFEDLSDVSGLTANYIRSTKVQLSNRPNKLRNRNSRNLSKETKQREQHDKMIMCVNKSVNTGL</sequence>
<feature type="region of interest" description="Disordered" evidence="1">
    <location>
        <begin position="80"/>
        <end position="106"/>
    </location>
</feature>
<accession>S4PX11</accession>
<name>S4PX11_9NEOP</name>
<reference evidence="2" key="2">
    <citation type="submission" date="2013-05" db="EMBL/GenBank/DDBJ databases">
        <authorList>
            <person name="Carter J.-M."/>
            <person name="Baker S.C."/>
            <person name="Pink R."/>
            <person name="Carter D.R.F."/>
            <person name="Collins A."/>
            <person name="Tomlin J."/>
            <person name="Gibbs M."/>
            <person name="Breuker C.J."/>
        </authorList>
    </citation>
    <scope>NUCLEOTIDE SEQUENCE</scope>
    <source>
        <tissue evidence="2">Ovary</tissue>
    </source>
</reference>
<reference evidence="2" key="1">
    <citation type="journal article" date="2013" name="BMC Genomics">
        <title>Unscrambling butterfly oogenesis.</title>
        <authorList>
            <person name="Carter J.M."/>
            <person name="Baker S.C."/>
            <person name="Pink R."/>
            <person name="Carter D.R."/>
            <person name="Collins A."/>
            <person name="Tomlin J."/>
            <person name="Gibbs M."/>
            <person name="Breuker C.J."/>
        </authorList>
    </citation>
    <scope>NUCLEOTIDE SEQUENCE</scope>
    <source>
        <tissue evidence="2">Ovary</tissue>
    </source>
</reference>
<organism evidence="2">
    <name type="scientific">Pararge aegeria</name>
    <name type="common">speckled wood butterfly</name>
    <dbReference type="NCBI Taxonomy" id="116150"/>
    <lineage>
        <taxon>Eukaryota</taxon>
        <taxon>Metazoa</taxon>
        <taxon>Ecdysozoa</taxon>
        <taxon>Arthropoda</taxon>
        <taxon>Hexapoda</taxon>
        <taxon>Insecta</taxon>
        <taxon>Pterygota</taxon>
        <taxon>Neoptera</taxon>
        <taxon>Endopterygota</taxon>
        <taxon>Lepidoptera</taxon>
        <taxon>Glossata</taxon>
        <taxon>Ditrysia</taxon>
        <taxon>Papilionoidea</taxon>
        <taxon>Nymphalidae</taxon>
        <taxon>Satyrinae</taxon>
        <taxon>Satyrini</taxon>
        <taxon>Parargina</taxon>
        <taxon>Pararge</taxon>
    </lineage>
</organism>
<dbReference type="EMBL" id="GAIX01005848">
    <property type="protein sequence ID" value="JAA86712.1"/>
    <property type="molecule type" value="Transcribed_RNA"/>
</dbReference>
<protein>
    <submittedName>
        <fullName evidence="2">Uncharacterized protein</fullName>
    </submittedName>
</protein>
<feature type="compositionally biased region" description="Basic and acidic residues" evidence="1">
    <location>
        <begin position="96"/>
        <end position="106"/>
    </location>
</feature>